<evidence type="ECO:0008006" key="3">
    <source>
        <dbReference type="Google" id="ProtNLM"/>
    </source>
</evidence>
<gene>
    <name evidence="1" type="ORF">E3T28_13205</name>
</gene>
<dbReference type="EMBL" id="SOGQ01000076">
    <property type="protein sequence ID" value="TFC95619.1"/>
    <property type="molecule type" value="Genomic_DNA"/>
</dbReference>
<organism evidence="1 2">
    <name type="scientific">Cryobacterium sinapicolor</name>
    <dbReference type="NCBI Taxonomy" id="1259236"/>
    <lineage>
        <taxon>Bacteria</taxon>
        <taxon>Bacillati</taxon>
        <taxon>Actinomycetota</taxon>
        <taxon>Actinomycetes</taxon>
        <taxon>Micrococcales</taxon>
        <taxon>Microbacteriaceae</taxon>
        <taxon>Cryobacterium</taxon>
    </lineage>
</organism>
<sequence>MKVLGAVAAGLMALGVAALLVVFALEKRVTEVIVEQAAQLAVPADWEQVNDMVRREQFLCMSTNPCPSISRRWVTDTPVSVHDLERMATGAGLRFSVEGTCQRPPTAFSETGVCTLYGVRGEYHYQVWVSDRPHEPQQVSLEVRPNRPGLTQPQG</sequence>
<protein>
    <recommendedName>
        <fullName evidence="3">DUF4333 domain-containing protein</fullName>
    </recommendedName>
</protein>
<reference evidence="1 2" key="1">
    <citation type="submission" date="2019-03" db="EMBL/GenBank/DDBJ databases">
        <title>Genomics of glacier-inhabiting Cryobacterium strains.</title>
        <authorList>
            <person name="Liu Q."/>
            <person name="Xin Y.-H."/>
        </authorList>
    </citation>
    <scope>NUCLEOTIDE SEQUENCE [LARGE SCALE GENOMIC DNA]</scope>
    <source>
        <strain evidence="1 2">TMT1-23-1</strain>
    </source>
</reference>
<evidence type="ECO:0000313" key="1">
    <source>
        <dbReference type="EMBL" id="TFC95619.1"/>
    </source>
</evidence>
<evidence type="ECO:0000313" key="2">
    <source>
        <dbReference type="Proteomes" id="UP000297853"/>
    </source>
</evidence>
<proteinExistence type="predicted"/>
<name>A0ABY2IX77_9MICO</name>
<comment type="caution">
    <text evidence="1">The sequence shown here is derived from an EMBL/GenBank/DDBJ whole genome shotgun (WGS) entry which is preliminary data.</text>
</comment>
<accession>A0ABY2IX77</accession>
<dbReference type="Proteomes" id="UP000297853">
    <property type="component" value="Unassembled WGS sequence"/>
</dbReference>
<dbReference type="RefSeq" id="WP_134432103.1">
    <property type="nucleotide sequence ID" value="NZ_SOGQ01000076.1"/>
</dbReference>
<keyword evidence="2" id="KW-1185">Reference proteome</keyword>